<sequence length="322" mass="35201">MFTNSSPIQDRRGAAKHLDLQVFRPHMVQETQSNSLPPLKSPRGHLLDRIRSTPRSSKFVPQSAPVTDEPVRHGGSHAQPYHQQTVPDSNPASTTAVSAAARASNIYTPRRNSASQFHQTQNLARSDQLALLEQQLRSQNDLLAQQQLLLQQLQIQGQSNMCATPPYTPNSTNSRQAQGQNNNVVYDPATGQYYMFAPPVQYNQGHVTPSAKARPVLYTPDSTKRVTRPAEAQRSLTPPKGTQAIRQPNGPPAIEALISDTENAINFGSRIRKSAQLTLEAGLPRRRASLAGVTISRPTSRASQQSTGSLGPIDEAFPAIEQ</sequence>
<feature type="compositionally biased region" description="Polar residues" evidence="2">
    <location>
        <begin position="296"/>
        <end position="309"/>
    </location>
</feature>
<dbReference type="Proteomes" id="UP000013776">
    <property type="component" value="Unassembled WGS sequence"/>
</dbReference>
<organism evidence="3 4">
    <name type="scientific">Taphrina deformans (strain PYCC 5710 / ATCC 11124 / CBS 356.35 / IMI 108563 / JCM 9778 / NBRC 8474)</name>
    <name type="common">Peach leaf curl fungus</name>
    <name type="synonym">Lalaria deformans</name>
    <dbReference type="NCBI Taxonomy" id="1097556"/>
    <lineage>
        <taxon>Eukaryota</taxon>
        <taxon>Fungi</taxon>
        <taxon>Dikarya</taxon>
        <taxon>Ascomycota</taxon>
        <taxon>Taphrinomycotina</taxon>
        <taxon>Taphrinomycetes</taxon>
        <taxon>Taphrinales</taxon>
        <taxon>Taphrinaceae</taxon>
        <taxon>Taphrina</taxon>
    </lineage>
</organism>
<feature type="compositionally biased region" description="Polar residues" evidence="2">
    <location>
        <begin position="81"/>
        <end position="91"/>
    </location>
</feature>
<keyword evidence="1" id="KW-0175">Coiled coil</keyword>
<accession>R4XFT9</accession>
<feature type="region of interest" description="Disordered" evidence="2">
    <location>
        <begin position="290"/>
        <end position="322"/>
    </location>
</feature>
<name>R4XFT9_TAPDE</name>
<dbReference type="AlphaFoldDB" id="R4XFT9"/>
<dbReference type="VEuPathDB" id="FungiDB:TAPDE_002240"/>
<gene>
    <name evidence="3" type="ORF">TAPDE_002240</name>
</gene>
<feature type="region of interest" description="Disordered" evidence="2">
    <location>
        <begin position="52"/>
        <end position="100"/>
    </location>
</feature>
<reference evidence="3 4" key="1">
    <citation type="journal article" date="2013" name="MBio">
        <title>Genome sequencing of the plant pathogen Taphrina deformans, the causal agent of peach leaf curl.</title>
        <authorList>
            <person name="Cisse O.H."/>
            <person name="Almeida J.M.G.C.F."/>
            <person name="Fonseca A."/>
            <person name="Kumar A.A."/>
            <person name="Salojaervi J."/>
            <person name="Overmyer K."/>
            <person name="Hauser P.M."/>
            <person name="Pagni M."/>
        </authorList>
    </citation>
    <scope>NUCLEOTIDE SEQUENCE [LARGE SCALE GENOMIC DNA]</scope>
    <source>
        <strain evidence="4">PYCC 5710 / ATCC 11124 / CBS 356.35 / IMI 108563 / JCM 9778 / NBRC 8474</strain>
    </source>
</reference>
<feature type="coiled-coil region" evidence="1">
    <location>
        <begin position="129"/>
        <end position="156"/>
    </location>
</feature>
<evidence type="ECO:0000256" key="2">
    <source>
        <dbReference type="SAM" id="MobiDB-lite"/>
    </source>
</evidence>
<dbReference type="EMBL" id="CAHR02000074">
    <property type="protein sequence ID" value="CCG82234.1"/>
    <property type="molecule type" value="Genomic_DNA"/>
</dbReference>
<protein>
    <submittedName>
        <fullName evidence="3">Uncharacterized protein</fullName>
    </submittedName>
</protein>
<evidence type="ECO:0000256" key="1">
    <source>
        <dbReference type="SAM" id="Coils"/>
    </source>
</evidence>
<evidence type="ECO:0000313" key="3">
    <source>
        <dbReference type="EMBL" id="CCG82234.1"/>
    </source>
</evidence>
<keyword evidence="4" id="KW-1185">Reference proteome</keyword>
<comment type="caution">
    <text evidence="3">The sequence shown here is derived from an EMBL/GenBank/DDBJ whole genome shotgun (WGS) entry which is preliminary data.</text>
</comment>
<proteinExistence type="predicted"/>
<feature type="region of interest" description="Disordered" evidence="2">
    <location>
        <begin position="222"/>
        <end position="251"/>
    </location>
</feature>
<evidence type="ECO:0000313" key="4">
    <source>
        <dbReference type="Proteomes" id="UP000013776"/>
    </source>
</evidence>